<evidence type="ECO:0000256" key="6">
    <source>
        <dbReference type="ARBA" id="ARBA00023163"/>
    </source>
</evidence>
<dbReference type="PANTHER" id="PTHR45339:SF1">
    <property type="entry name" value="HYBRID SIGNAL TRANSDUCTION HISTIDINE KINASE J"/>
    <property type="match status" value="1"/>
</dbReference>
<evidence type="ECO:0000256" key="3">
    <source>
        <dbReference type="ARBA" id="ARBA00023012"/>
    </source>
</evidence>
<feature type="region of interest" description="Disordered" evidence="10">
    <location>
        <begin position="686"/>
        <end position="712"/>
    </location>
</feature>
<evidence type="ECO:0000256" key="8">
    <source>
        <dbReference type="PIRNR" id="PIRNR002595"/>
    </source>
</evidence>
<dbReference type="GO" id="GO:0003700">
    <property type="term" value="F:DNA-binding transcription factor activity"/>
    <property type="evidence" value="ECO:0007669"/>
    <property type="project" value="UniProtKB-UniRule"/>
</dbReference>
<dbReference type="SUPFAM" id="SSF46785">
    <property type="entry name" value="Winged helix' DNA-binding domain"/>
    <property type="match status" value="1"/>
</dbReference>
<dbReference type="AlphaFoldDB" id="A0A077WEG5"/>
<evidence type="ECO:0000259" key="11">
    <source>
        <dbReference type="PROSITE" id="PS50110"/>
    </source>
</evidence>
<evidence type="ECO:0000256" key="9">
    <source>
        <dbReference type="PROSITE-ProRule" id="PRU00169"/>
    </source>
</evidence>
<feature type="region of interest" description="Disordered" evidence="10">
    <location>
        <begin position="357"/>
        <end position="380"/>
    </location>
</feature>
<gene>
    <name evidence="12" type="ORF">LRAMOSA08072</name>
</gene>
<name>A0A077WEG5_9FUNG</name>
<dbReference type="GO" id="GO:0006357">
    <property type="term" value="P:regulation of transcription by RNA polymerase II"/>
    <property type="evidence" value="ECO:0007669"/>
    <property type="project" value="UniProtKB-UniRule"/>
</dbReference>
<dbReference type="GO" id="GO:0005634">
    <property type="term" value="C:nucleus"/>
    <property type="evidence" value="ECO:0007669"/>
    <property type="project" value="UniProtKB-SubCell"/>
</dbReference>
<keyword evidence="3" id="KW-0902">Two-component regulatory system</keyword>
<feature type="compositionally biased region" description="Low complexity" evidence="10">
    <location>
        <begin position="364"/>
        <end position="380"/>
    </location>
</feature>
<feature type="compositionally biased region" description="Low complexity" evidence="10">
    <location>
        <begin position="605"/>
        <end position="619"/>
    </location>
</feature>
<dbReference type="CDD" id="cd17546">
    <property type="entry name" value="REC_hyHK_CKI1_RcsC-like"/>
    <property type="match status" value="1"/>
</dbReference>
<dbReference type="EMBL" id="LK023317">
    <property type="protein sequence ID" value="CDS05544.1"/>
    <property type="molecule type" value="Genomic_DNA"/>
</dbReference>
<sequence>MSSNAHSYLNRNNVGFDIQHHDSDTPLANIPEFVKKLFCMLEQDTRPDILTWGANGKSFVVVDPNEFARLILPKHFKHCNFASFVRQLNKYDFHKVRNPEDGSRPYGDQAWEFQHPHFQYDRQDLLDGIKRKASTKQSTSARPSDLSSMNDHDKQPVKQQQSKNQSTKGNSHHGAWEDEMKSIMFQLQSQVKQLQEQHTTSVTHMQGLGYNYNKISDTLFGLKDSLALQDQLMKQLVQATTTTTQDARTNTTVQQQQWAHSYNQIAHQTQHHVEQITQHVGSLQYELSRSDLLPSYDIHSTPAQPGVTTMTMLPSSSSSSSSPSPSSTSSLSSSTQSSPNTELAVAELRVTDPTFLNNSCHDATSPTTITTQIKSQTTSTPRQMMLTLNPTTPRKRSRSFVPPGWSVPPRVLLVDDDSIFRRLSTRLLEMAGCTIEVAVDGVEAIDKLGTDHYDIVLMDIMMPNLDGISATRNIRQYDTWTPIISMTANTTDRDVREYIMSGMTDVLPKPLDQSMLCKLLERYCAHLKLMQRRQIPRTIQTSDNSTTSSLLATARPSLNDNDPIQQENNNQRMTVVASSYNENSTPDNELQGVTTWVEMTPEDFTSSLPQQQQISTSSTIDHYHTNSSIASSSTSSTSSSSSLSVADLQPVWSNNANNPPFHYNIPTCTFMLNQEIPSATTTIKQEEEEENNKRVNMDQASPCKKLKSSSWQ</sequence>
<dbReference type="PROSITE" id="PS50110">
    <property type="entry name" value="RESPONSE_REGULATORY"/>
    <property type="match status" value="1"/>
</dbReference>
<keyword evidence="2 9" id="KW-0597">Phosphoprotein</keyword>
<dbReference type="Pfam" id="PF00072">
    <property type="entry name" value="Response_reg"/>
    <property type="match status" value="1"/>
</dbReference>
<feature type="region of interest" description="Disordered" evidence="10">
    <location>
        <begin position="132"/>
        <end position="174"/>
    </location>
</feature>
<dbReference type="Gene3D" id="1.10.10.10">
    <property type="entry name" value="Winged helix-like DNA-binding domain superfamily/Winged helix DNA-binding domain"/>
    <property type="match status" value="1"/>
</dbReference>
<evidence type="ECO:0000256" key="10">
    <source>
        <dbReference type="SAM" id="MobiDB-lite"/>
    </source>
</evidence>
<dbReference type="InterPro" id="IPR036388">
    <property type="entry name" value="WH-like_DNA-bd_sf"/>
</dbReference>
<evidence type="ECO:0000256" key="7">
    <source>
        <dbReference type="ARBA" id="ARBA00023242"/>
    </source>
</evidence>
<dbReference type="PROSITE" id="PS00434">
    <property type="entry name" value="HSF_DOMAIN"/>
    <property type="match status" value="1"/>
</dbReference>
<dbReference type="SMART" id="SM00415">
    <property type="entry name" value="HSF"/>
    <property type="match status" value="1"/>
</dbReference>
<feature type="compositionally biased region" description="Polar residues" evidence="10">
    <location>
        <begin position="135"/>
        <end position="149"/>
    </location>
</feature>
<reference evidence="12" key="1">
    <citation type="journal article" date="2014" name="Genome Announc.">
        <title>De novo whole-genome sequence and genome annotation of Lichtheimia ramosa.</title>
        <authorList>
            <person name="Linde J."/>
            <person name="Schwartze V."/>
            <person name="Binder U."/>
            <person name="Lass-Florl C."/>
            <person name="Voigt K."/>
            <person name="Horn F."/>
        </authorList>
    </citation>
    <scope>NUCLEOTIDE SEQUENCE</scope>
    <source>
        <strain evidence="12">JMRC FSU:6197</strain>
    </source>
</reference>
<evidence type="ECO:0000256" key="5">
    <source>
        <dbReference type="ARBA" id="ARBA00023125"/>
    </source>
</evidence>
<dbReference type="InterPro" id="IPR011006">
    <property type="entry name" value="CheY-like_superfamily"/>
</dbReference>
<dbReference type="InterPro" id="IPR036390">
    <property type="entry name" value="WH_DNA-bd_sf"/>
</dbReference>
<dbReference type="GO" id="GO:0000156">
    <property type="term" value="F:phosphorelay response regulator activity"/>
    <property type="evidence" value="ECO:0007669"/>
    <property type="project" value="InterPro"/>
</dbReference>
<dbReference type="PIRSF" id="PIRSF002595">
    <property type="entry name" value="RR_SKN7"/>
    <property type="match status" value="1"/>
</dbReference>
<evidence type="ECO:0000256" key="1">
    <source>
        <dbReference type="ARBA" id="ARBA00004123"/>
    </source>
</evidence>
<feature type="compositionally biased region" description="Polar residues" evidence="10">
    <location>
        <begin position="157"/>
        <end position="169"/>
    </location>
</feature>
<dbReference type="InterPro" id="IPR000232">
    <property type="entry name" value="HSF_DNA-bd"/>
</dbReference>
<feature type="compositionally biased region" description="Low complexity" evidence="10">
    <location>
        <begin position="308"/>
        <end position="339"/>
    </location>
</feature>
<dbReference type="PANTHER" id="PTHR45339">
    <property type="entry name" value="HYBRID SIGNAL TRANSDUCTION HISTIDINE KINASE J"/>
    <property type="match status" value="1"/>
</dbReference>
<dbReference type="GO" id="GO:0043565">
    <property type="term" value="F:sequence-specific DNA binding"/>
    <property type="evidence" value="ECO:0007669"/>
    <property type="project" value="InterPro"/>
</dbReference>
<dbReference type="FunFam" id="1.10.10.10:FF:000027">
    <property type="entry name" value="Heat shock transcription factor 1"/>
    <property type="match status" value="1"/>
</dbReference>
<dbReference type="SUPFAM" id="SSF52172">
    <property type="entry name" value="CheY-like"/>
    <property type="match status" value="1"/>
</dbReference>
<protein>
    <recommendedName>
        <fullName evidence="8">Transcription factor</fullName>
    </recommendedName>
</protein>
<dbReference type="Pfam" id="PF00447">
    <property type="entry name" value="HSF_DNA-bind"/>
    <property type="match status" value="1"/>
</dbReference>
<keyword evidence="5 8" id="KW-0238">DNA-binding</keyword>
<comment type="subcellular location">
    <subcellularLocation>
        <location evidence="1 8">Nucleus</location>
    </subcellularLocation>
</comment>
<dbReference type="OrthoDB" id="60033at2759"/>
<dbReference type="PRINTS" id="PR00056">
    <property type="entry name" value="HSFDOMAIN"/>
</dbReference>
<feature type="modified residue" description="4-aspartylphosphate" evidence="9">
    <location>
        <position position="459"/>
    </location>
</feature>
<keyword evidence="7 8" id="KW-0539">Nucleus</keyword>
<keyword evidence="4 8" id="KW-0805">Transcription regulation</keyword>
<evidence type="ECO:0000256" key="4">
    <source>
        <dbReference type="ARBA" id="ARBA00023015"/>
    </source>
</evidence>
<feature type="region of interest" description="Disordered" evidence="10">
    <location>
        <begin position="604"/>
        <end position="641"/>
    </location>
</feature>
<keyword evidence="6 8" id="KW-0804">Transcription</keyword>
<dbReference type="Gene3D" id="3.40.50.2300">
    <property type="match status" value="1"/>
</dbReference>
<feature type="domain" description="Response regulatory" evidence="11">
    <location>
        <begin position="410"/>
        <end position="524"/>
    </location>
</feature>
<proteinExistence type="predicted"/>
<evidence type="ECO:0000313" key="12">
    <source>
        <dbReference type="EMBL" id="CDS05544.1"/>
    </source>
</evidence>
<dbReference type="InterPro" id="IPR014402">
    <property type="entry name" value="Sig_transdc_resp-reg_Skn7"/>
</dbReference>
<accession>A0A077WEG5</accession>
<organism evidence="12">
    <name type="scientific">Lichtheimia ramosa</name>
    <dbReference type="NCBI Taxonomy" id="688394"/>
    <lineage>
        <taxon>Eukaryota</taxon>
        <taxon>Fungi</taxon>
        <taxon>Fungi incertae sedis</taxon>
        <taxon>Mucoromycota</taxon>
        <taxon>Mucoromycotina</taxon>
        <taxon>Mucoromycetes</taxon>
        <taxon>Mucorales</taxon>
        <taxon>Lichtheimiaceae</taxon>
        <taxon>Lichtheimia</taxon>
    </lineage>
</organism>
<evidence type="ECO:0000256" key="2">
    <source>
        <dbReference type="ARBA" id="ARBA00022553"/>
    </source>
</evidence>
<feature type="compositionally biased region" description="Low complexity" evidence="10">
    <location>
        <begin position="627"/>
        <end position="641"/>
    </location>
</feature>
<feature type="region of interest" description="Disordered" evidence="10">
    <location>
        <begin position="296"/>
        <end position="342"/>
    </location>
</feature>
<dbReference type="InterPro" id="IPR001789">
    <property type="entry name" value="Sig_transdc_resp-reg_receiver"/>
</dbReference>
<dbReference type="SMART" id="SM00448">
    <property type="entry name" value="REC"/>
    <property type="match status" value="1"/>
</dbReference>